<dbReference type="GO" id="GO:0020037">
    <property type="term" value="F:heme binding"/>
    <property type="evidence" value="ECO:0007669"/>
    <property type="project" value="InterPro"/>
</dbReference>
<evidence type="ECO:0000256" key="3">
    <source>
        <dbReference type="ARBA" id="ARBA00022617"/>
    </source>
</evidence>
<evidence type="ECO:0008006" key="11">
    <source>
        <dbReference type="Google" id="ProtNLM"/>
    </source>
</evidence>
<keyword evidence="6 8" id="KW-0408">Iron</keyword>
<dbReference type="InterPro" id="IPR017972">
    <property type="entry name" value="Cyt_P450_CS"/>
</dbReference>
<gene>
    <name evidence="9" type="ORF">AARAC_001504</name>
</gene>
<comment type="similarity">
    <text evidence="2">Belongs to the cytochrome P450 family.</text>
</comment>
<proteinExistence type="inferred from homology"/>
<dbReference type="PRINTS" id="PR00463">
    <property type="entry name" value="EP450I"/>
</dbReference>
<dbReference type="PANTHER" id="PTHR24305:SF210">
    <property type="entry name" value="CYTOCHROME P450 MONOOXYGENASE ASQL-RELATED"/>
    <property type="match status" value="1"/>
</dbReference>
<dbReference type="PRINTS" id="PR00385">
    <property type="entry name" value="P450"/>
</dbReference>
<dbReference type="PROSITE" id="PS00086">
    <property type="entry name" value="CYTOCHROME_P450"/>
    <property type="match status" value="1"/>
</dbReference>
<evidence type="ECO:0000313" key="10">
    <source>
        <dbReference type="Proteomes" id="UP000231358"/>
    </source>
</evidence>
<dbReference type="GO" id="GO:0005506">
    <property type="term" value="F:iron ion binding"/>
    <property type="evidence" value="ECO:0007669"/>
    <property type="project" value="InterPro"/>
</dbReference>
<dbReference type="Gene3D" id="1.10.630.10">
    <property type="entry name" value="Cytochrome P450"/>
    <property type="match status" value="2"/>
</dbReference>
<comment type="caution">
    <text evidence="9">The sequence shown here is derived from an EMBL/GenBank/DDBJ whole genome shotgun (WGS) entry which is preliminary data.</text>
</comment>
<dbReference type="InterPro" id="IPR050121">
    <property type="entry name" value="Cytochrome_P450_monoxygenase"/>
</dbReference>
<dbReference type="GO" id="GO:0004497">
    <property type="term" value="F:monooxygenase activity"/>
    <property type="evidence" value="ECO:0007669"/>
    <property type="project" value="UniProtKB-KW"/>
</dbReference>
<dbReference type="Pfam" id="PF00067">
    <property type="entry name" value="p450"/>
    <property type="match status" value="2"/>
</dbReference>
<dbReference type="Proteomes" id="UP000231358">
    <property type="component" value="Unassembled WGS sequence"/>
</dbReference>
<keyword evidence="7" id="KW-0503">Monooxygenase</keyword>
<dbReference type="CDD" id="cd11058">
    <property type="entry name" value="CYP60B-like"/>
    <property type="match status" value="2"/>
</dbReference>
<dbReference type="FunFam" id="1.10.630.10:FF:000047">
    <property type="entry name" value="Cytochrome P450 monooxygenase"/>
    <property type="match status" value="1"/>
</dbReference>
<dbReference type="InterPro" id="IPR001128">
    <property type="entry name" value="Cyt_P450"/>
</dbReference>
<evidence type="ECO:0000256" key="2">
    <source>
        <dbReference type="ARBA" id="ARBA00010617"/>
    </source>
</evidence>
<dbReference type="InterPro" id="IPR036396">
    <property type="entry name" value="Cyt_P450_sf"/>
</dbReference>
<dbReference type="InterPro" id="IPR002401">
    <property type="entry name" value="Cyt_P450_E_grp-I"/>
</dbReference>
<dbReference type="EMBL" id="NEXV01000673">
    <property type="protein sequence ID" value="PIG79678.1"/>
    <property type="molecule type" value="Genomic_DNA"/>
</dbReference>
<reference evidence="9 10" key="1">
    <citation type="submission" date="2017-05" db="EMBL/GenBank/DDBJ databases">
        <title>Genome sequence for an aflatoxigenic pathogen of Argentinian peanut, Aspergillus arachidicola.</title>
        <authorList>
            <person name="Moore G."/>
            <person name="Beltz S.B."/>
            <person name="Mack B.M."/>
        </authorList>
    </citation>
    <scope>NUCLEOTIDE SEQUENCE [LARGE SCALE GENOMIC DNA]</scope>
    <source>
        <strain evidence="9 10">CBS 117610</strain>
    </source>
</reference>
<evidence type="ECO:0000256" key="8">
    <source>
        <dbReference type="PIRSR" id="PIRSR602401-1"/>
    </source>
</evidence>
<dbReference type="GO" id="GO:0045122">
    <property type="term" value="P:aflatoxin biosynthetic process"/>
    <property type="evidence" value="ECO:0007669"/>
    <property type="project" value="UniProtKB-ARBA"/>
</dbReference>
<dbReference type="InterPro" id="IPR013901">
    <property type="entry name" value="Anthrone_oxy"/>
</dbReference>
<dbReference type="GO" id="GO:0016705">
    <property type="term" value="F:oxidoreductase activity, acting on paired donors, with incorporation or reduction of molecular oxygen"/>
    <property type="evidence" value="ECO:0007669"/>
    <property type="project" value="InterPro"/>
</dbReference>
<accession>A0A2G7FGF3</accession>
<comment type="cofactor">
    <cofactor evidence="1 8">
        <name>heme</name>
        <dbReference type="ChEBI" id="CHEBI:30413"/>
    </cofactor>
</comment>
<keyword evidence="3 8" id="KW-0349">Heme</keyword>
<evidence type="ECO:0000256" key="4">
    <source>
        <dbReference type="ARBA" id="ARBA00022723"/>
    </source>
</evidence>
<evidence type="ECO:0000256" key="1">
    <source>
        <dbReference type="ARBA" id="ARBA00001971"/>
    </source>
</evidence>
<evidence type="ECO:0000256" key="5">
    <source>
        <dbReference type="ARBA" id="ARBA00023002"/>
    </source>
</evidence>
<organism evidence="9 10">
    <name type="scientific">Aspergillus arachidicola</name>
    <dbReference type="NCBI Taxonomy" id="656916"/>
    <lineage>
        <taxon>Eukaryota</taxon>
        <taxon>Fungi</taxon>
        <taxon>Dikarya</taxon>
        <taxon>Ascomycota</taxon>
        <taxon>Pezizomycotina</taxon>
        <taxon>Eurotiomycetes</taxon>
        <taxon>Eurotiomycetidae</taxon>
        <taxon>Eurotiales</taxon>
        <taxon>Aspergillaceae</taxon>
        <taxon>Aspergillus</taxon>
        <taxon>Aspergillus subgen. Circumdati</taxon>
    </lineage>
</organism>
<dbReference type="PANTHER" id="PTHR24305">
    <property type="entry name" value="CYTOCHROME P450"/>
    <property type="match status" value="1"/>
</dbReference>
<dbReference type="STRING" id="656916.A0A2G7FGF3"/>
<dbReference type="AlphaFoldDB" id="A0A2G7FGF3"/>
<keyword evidence="10" id="KW-1185">Reference proteome</keyword>
<sequence>MMITTLQATAVVLGSFMSGAMMSVYGLAMPAFLQTVTQSVQLVGYQRRLYLIGTTKGRVLALTTTLLYASVSVHQYWTGEPWLVSAAACLTTISLVPFTEIVMASTNNALARLESEINRGIVISGKETEQLTYGDTVRIKPDEISYANAQAWRDIHAHVPGRPEFLKDPVRLPLAPNGVMSILVSDTKNHARFRSLFGHAFSDKGLRTQESTIVQYADLLVEVLREVADTGRSAEMVYYFNMAIFDSIGALSFGESFDSLKSRQLHPWVDAIHKNLKSVAISHVLRSMGIEFLTPYVLPKELRGKRQENYSYAVEKLNKRMKMEGDQGDFWDKVLVKSADDNQRGDGMSAGEMLNNAAVMVVAGSETTASALSGAMYLLCLSGKIEKATAEIRKSFASPEDIDLISVSHLPYLTAVIDETLRMYPAVPGQPPRVVPAGGATVCDRFVPEETRVGVSHLGAYFADYNFTHADKFIPERHLQKTEEPYKYDNYGAYQLVRLTLAKLLWHFDFTLDVDKTGNFLDQKIWSIWAKRELYMFIKTRGPRWWAIWRGPYILSNIRGNLVRDLQRLHQQFGPVVRIAPNELSFIAPEAASPIYTSNPEFPKDPMHLPPFHNGTPGILAADHAHHRRYRRLLAFSFSEKGLRQQRSLIERSVNLLITRFHENCGQGPLDLTLWFNWATFDIIGDLAFGDSFGCLDNVQTHPWIASIQGNVKLIPILNAFRRYRLDGLLRLLGSRKLLEQRRRNAQFTTDQVDRRLKNSSTSRGDIWDAVLAQKPDGEPPMSREEMISNASAIVLAGSETSATLLSGCTWLLLKNPGHLHQLTSRIRSQFTHASEIDSQSVSRVEGLQAVLEESLRLYPPVPMQSNRIVPQSGAYIAGAWVPGGTSVGLQQFVACRSSSNFHRPEEFLPERWQGQGEFAHDRREVSQPFSIGPRNCIGRQLAYMEMRLIIVQLLWHFDLRLDTTRMKDTDWLAEQGIWILWDKKPLWVTLEPRKKY</sequence>
<evidence type="ECO:0000256" key="7">
    <source>
        <dbReference type="ARBA" id="ARBA00023033"/>
    </source>
</evidence>
<dbReference type="SUPFAM" id="SSF48264">
    <property type="entry name" value="Cytochrome P450"/>
    <property type="match status" value="2"/>
</dbReference>
<keyword evidence="5" id="KW-0560">Oxidoreductase</keyword>
<keyword evidence="4 8" id="KW-0479">Metal-binding</keyword>
<evidence type="ECO:0000313" key="9">
    <source>
        <dbReference type="EMBL" id="PIG79678.1"/>
    </source>
</evidence>
<feature type="binding site" description="axial binding residue" evidence="8">
    <location>
        <position position="937"/>
    </location>
    <ligand>
        <name>heme</name>
        <dbReference type="ChEBI" id="CHEBI:30413"/>
    </ligand>
    <ligandPart>
        <name>Fe</name>
        <dbReference type="ChEBI" id="CHEBI:18248"/>
    </ligandPart>
</feature>
<name>A0A2G7FGF3_9EURO</name>
<evidence type="ECO:0000256" key="6">
    <source>
        <dbReference type="ARBA" id="ARBA00023004"/>
    </source>
</evidence>
<protein>
    <recommendedName>
        <fullName evidence="11">Cytochrome P450 monooxygenase</fullName>
    </recommendedName>
</protein>
<dbReference type="Pfam" id="PF08592">
    <property type="entry name" value="Anthrone_oxy"/>
    <property type="match status" value="1"/>
</dbReference>